<gene>
    <name evidence="1" type="ORF">AFUS01_LOCUS9610</name>
</gene>
<feature type="non-terminal residue" evidence="1">
    <location>
        <position position="1"/>
    </location>
</feature>
<sequence>MPRRSLPAILDGNFFRIVKEEANGHVTAQCITCEQELQDGISQGVKRDSTGGIRKGSLASTTNVLKHLKKEPNNTQTSDPGFKKIFYSSMAKCSGFWNKVSRSKVIAEQLQLICGKAIQNPCPTRWNSLYDCITSLLVHREKFEQIFEAAGISTPSREEIEVLEDYVTCMNPIATALDKLQGEERFLYGYFAPIIITTSKNLVTIIETFGSKRHVKIMAEILKARLEKRFPHVFQIDYNRSTFELLSFVCHFLSSVGFLKSERMQQKQRLFLRPNDVSHSKEQFRKILQTMIKLMIFYIRQSVW</sequence>
<proteinExistence type="predicted"/>
<evidence type="ECO:0000313" key="1">
    <source>
        <dbReference type="EMBL" id="CAG7720328.1"/>
    </source>
</evidence>
<keyword evidence="2" id="KW-1185">Reference proteome</keyword>
<dbReference type="PANTHER" id="PTHR47501:SF5">
    <property type="entry name" value="HAT C-TERMINAL DIMERISATION DOMAIN-CONTAINING PROTEIN"/>
    <property type="match status" value="1"/>
</dbReference>
<protein>
    <submittedName>
        <fullName evidence="1">Uncharacterized protein</fullName>
    </submittedName>
</protein>
<dbReference type="EMBL" id="CAJVCH010069598">
    <property type="protein sequence ID" value="CAG7720328.1"/>
    <property type="molecule type" value="Genomic_DNA"/>
</dbReference>
<reference evidence="1" key="1">
    <citation type="submission" date="2021-06" db="EMBL/GenBank/DDBJ databases">
        <authorList>
            <person name="Hodson N. C."/>
            <person name="Mongue J. A."/>
            <person name="Jaron S. K."/>
        </authorList>
    </citation>
    <scope>NUCLEOTIDE SEQUENCE</scope>
</reference>
<dbReference type="PANTHER" id="PTHR47501">
    <property type="entry name" value="TRANSPOSASE-RELATED"/>
    <property type="match status" value="1"/>
</dbReference>
<dbReference type="OrthoDB" id="8195018at2759"/>
<dbReference type="Proteomes" id="UP000708208">
    <property type="component" value="Unassembled WGS sequence"/>
</dbReference>
<accession>A0A8J2JHF5</accession>
<comment type="caution">
    <text evidence="1">The sequence shown here is derived from an EMBL/GenBank/DDBJ whole genome shotgun (WGS) entry which is preliminary data.</text>
</comment>
<organism evidence="1 2">
    <name type="scientific">Allacma fusca</name>
    <dbReference type="NCBI Taxonomy" id="39272"/>
    <lineage>
        <taxon>Eukaryota</taxon>
        <taxon>Metazoa</taxon>
        <taxon>Ecdysozoa</taxon>
        <taxon>Arthropoda</taxon>
        <taxon>Hexapoda</taxon>
        <taxon>Collembola</taxon>
        <taxon>Symphypleona</taxon>
        <taxon>Sminthuridae</taxon>
        <taxon>Allacma</taxon>
    </lineage>
</organism>
<dbReference type="AlphaFoldDB" id="A0A8J2JHF5"/>
<name>A0A8J2JHF5_9HEXA</name>
<evidence type="ECO:0000313" key="2">
    <source>
        <dbReference type="Proteomes" id="UP000708208"/>
    </source>
</evidence>